<dbReference type="GO" id="GO:0016779">
    <property type="term" value="F:nucleotidyltransferase activity"/>
    <property type="evidence" value="ECO:0007669"/>
    <property type="project" value="UniProtKB-KW"/>
</dbReference>
<dbReference type="Proteomes" id="UP000580861">
    <property type="component" value="Unassembled WGS sequence"/>
</dbReference>
<dbReference type="GO" id="GO:0005737">
    <property type="term" value="C:cytoplasm"/>
    <property type="evidence" value="ECO:0007669"/>
    <property type="project" value="TreeGrafter"/>
</dbReference>
<organism evidence="2 3">
    <name type="scientific">Amycolatopsis umgeniensis</name>
    <dbReference type="NCBI Taxonomy" id="336628"/>
    <lineage>
        <taxon>Bacteria</taxon>
        <taxon>Bacillati</taxon>
        <taxon>Actinomycetota</taxon>
        <taxon>Actinomycetes</taxon>
        <taxon>Pseudonocardiales</taxon>
        <taxon>Pseudonocardiaceae</taxon>
        <taxon>Amycolatopsis</taxon>
    </lineage>
</organism>
<evidence type="ECO:0000259" key="1">
    <source>
        <dbReference type="Pfam" id="PF00899"/>
    </source>
</evidence>
<reference evidence="2 3" key="1">
    <citation type="submission" date="2020-08" db="EMBL/GenBank/DDBJ databases">
        <title>Sequencing the genomes of 1000 actinobacteria strains.</title>
        <authorList>
            <person name="Klenk H.-P."/>
        </authorList>
    </citation>
    <scope>NUCLEOTIDE SEQUENCE [LARGE SCALE GENOMIC DNA]</scope>
    <source>
        <strain evidence="2 3">DSM 45272</strain>
    </source>
</reference>
<keyword evidence="2" id="KW-0548">Nucleotidyltransferase</keyword>
<dbReference type="GO" id="GO:0008641">
    <property type="term" value="F:ubiquitin-like modifier activating enzyme activity"/>
    <property type="evidence" value="ECO:0007669"/>
    <property type="project" value="InterPro"/>
</dbReference>
<dbReference type="InterPro" id="IPR045886">
    <property type="entry name" value="ThiF/MoeB/HesA"/>
</dbReference>
<dbReference type="Gene3D" id="3.90.930.60">
    <property type="match status" value="1"/>
</dbReference>
<dbReference type="InterPro" id="IPR035985">
    <property type="entry name" value="Ubiquitin-activating_enz"/>
</dbReference>
<feature type="domain" description="THIF-type NAD/FAD binding fold" evidence="1">
    <location>
        <begin position="123"/>
        <end position="363"/>
    </location>
</feature>
<keyword evidence="3" id="KW-1185">Reference proteome</keyword>
<dbReference type="SUPFAM" id="SSF69572">
    <property type="entry name" value="Activating enzymes of the ubiquitin-like proteins"/>
    <property type="match status" value="1"/>
</dbReference>
<keyword evidence="2" id="KW-0808">Transferase</keyword>
<evidence type="ECO:0000313" key="2">
    <source>
        <dbReference type="EMBL" id="MBB5856435.1"/>
    </source>
</evidence>
<dbReference type="PANTHER" id="PTHR10953:SF102">
    <property type="entry name" value="ADENYLYLTRANSFERASE AND SULFURTRANSFERASE MOCS3"/>
    <property type="match status" value="1"/>
</dbReference>
<dbReference type="GO" id="GO:0004792">
    <property type="term" value="F:thiosulfate-cyanide sulfurtransferase activity"/>
    <property type="evidence" value="ECO:0007669"/>
    <property type="project" value="TreeGrafter"/>
</dbReference>
<proteinExistence type="predicted"/>
<accession>A0A841BC74</accession>
<dbReference type="Pfam" id="PF00899">
    <property type="entry name" value="ThiF"/>
    <property type="match status" value="1"/>
</dbReference>
<evidence type="ECO:0000313" key="3">
    <source>
        <dbReference type="Proteomes" id="UP000580861"/>
    </source>
</evidence>
<gene>
    <name evidence="2" type="ORF">HDA45_006522</name>
</gene>
<name>A0A841BC74_9PSEU</name>
<comment type="caution">
    <text evidence="2">The sequence shown here is derived from an EMBL/GenBank/DDBJ whole genome shotgun (WGS) entry which is preliminary data.</text>
</comment>
<dbReference type="InterPro" id="IPR000594">
    <property type="entry name" value="ThiF_NAD_FAD-bd"/>
</dbReference>
<dbReference type="AlphaFoldDB" id="A0A841BC74"/>
<dbReference type="Gene3D" id="3.40.50.720">
    <property type="entry name" value="NAD(P)-binding Rossmann-like Domain"/>
    <property type="match status" value="1"/>
</dbReference>
<dbReference type="EMBL" id="JACHMX010000001">
    <property type="protein sequence ID" value="MBB5856435.1"/>
    <property type="molecule type" value="Genomic_DNA"/>
</dbReference>
<protein>
    <submittedName>
        <fullName evidence="2">Molybdopterin/thiamine biosynthesis adenylyltransferase</fullName>
    </submittedName>
</protein>
<dbReference type="PANTHER" id="PTHR10953">
    <property type="entry name" value="UBIQUITIN-ACTIVATING ENZYME E1"/>
    <property type="match status" value="1"/>
</dbReference>
<sequence length="371" mass="40372">MSAMWRPRIKFEHRPVKYDDGLVRIGGNTPGITRGLRDPDGSVWMLLALLDGSRTVGQIADELVHRFPARSPREVKKAVDRLNTAGHLEDASEVELSGSERERYSRSRAFWRSVDRTPGRRGWDAQLRLRQARVVIVGVGGAGGAAARLLTMSGVGQLHCVDADVVELSNLNRQGLFTEQDLGRPKVKAALEQLRQHNSHVELTGSREHIVGPDQLRALAVTCDVLLMAADQPSTGEIRSWTNQACHATGTAWVHSGYDGPRISIGIFRPGSGPCYDCARAAEQHRRNVVSPRTAWAPGDSMTREHAATASSASVAGDLAAHAVERLIIGTSGLAVNQEYGLNLATLGGYDTLRLEQPWPDCPTCRHEGHG</sequence>